<comment type="caution">
    <text evidence="2">The sequence shown here is derived from an EMBL/GenBank/DDBJ whole genome shotgun (WGS) entry which is preliminary data.</text>
</comment>
<accession>A0AAW1PCB1</accession>
<dbReference type="Proteomes" id="UP001465755">
    <property type="component" value="Unassembled WGS sequence"/>
</dbReference>
<feature type="compositionally biased region" description="Basic residues" evidence="1">
    <location>
        <begin position="22"/>
        <end position="34"/>
    </location>
</feature>
<name>A0AAW1PCB1_9CHLO</name>
<organism evidence="2 3">
    <name type="scientific">Symbiochloris irregularis</name>
    <dbReference type="NCBI Taxonomy" id="706552"/>
    <lineage>
        <taxon>Eukaryota</taxon>
        <taxon>Viridiplantae</taxon>
        <taxon>Chlorophyta</taxon>
        <taxon>core chlorophytes</taxon>
        <taxon>Trebouxiophyceae</taxon>
        <taxon>Trebouxiales</taxon>
        <taxon>Trebouxiaceae</taxon>
        <taxon>Symbiochloris</taxon>
    </lineage>
</organism>
<gene>
    <name evidence="2" type="ORF">WJX73_007146</name>
</gene>
<feature type="compositionally biased region" description="Basic and acidic residues" evidence="1">
    <location>
        <begin position="1"/>
        <end position="21"/>
    </location>
</feature>
<protein>
    <submittedName>
        <fullName evidence="2">Uncharacterized protein</fullName>
    </submittedName>
</protein>
<reference evidence="2 3" key="1">
    <citation type="journal article" date="2024" name="Nat. Commun.">
        <title>Phylogenomics reveals the evolutionary origins of lichenization in chlorophyte algae.</title>
        <authorList>
            <person name="Puginier C."/>
            <person name="Libourel C."/>
            <person name="Otte J."/>
            <person name="Skaloud P."/>
            <person name="Haon M."/>
            <person name="Grisel S."/>
            <person name="Petersen M."/>
            <person name="Berrin J.G."/>
            <person name="Delaux P.M."/>
            <person name="Dal Grande F."/>
            <person name="Keller J."/>
        </authorList>
    </citation>
    <scope>NUCLEOTIDE SEQUENCE [LARGE SCALE GENOMIC DNA]</scope>
    <source>
        <strain evidence="2 3">SAG 2036</strain>
    </source>
</reference>
<keyword evidence="3" id="KW-1185">Reference proteome</keyword>
<dbReference type="EMBL" id="JALJOQ010000043">
    <property type="protein sequence ID" value="KAK9805439.1"/>
    <property type="molecule type" value="Genomic_DNA"/>
</dbReference>
<evidence type="ECO:0000313" key="3">
    <source>
        <dbReference type="Proteomes" id="UP001465755"/>
    </source>
</evidence>
<evidence type="ECO:0000313" key="2">
    <source>
        <dbReference type="EMBL" id="KAK9805439.1"/>
    </source>
</evidence>
<proteinExistence type="predicted"/>
<dbReference type="AlphaFoldDB" id="A0AAW1PCB1"/>
<sequence>MAERKVPKDYPLEKTPEAAEARRKRSFAASKKAHDKIVQQIKKDNPGFTQQEAEDAFLSGALRQLRGSLRAWKLPSRWAVRLATLSAVFHPRRLNGAMEPPAATVLGSCPPHRDFPLALQEKLSPYWLIGFSLQGPPNQPTSDLKDVTLELLVAESDEESSSSAV</sequence>
<evidence type="ECO:0000256" key="1">
    <source>
        <dbReference type="SAM" id="MobiDB-lite"/>
    </source>
</evidence>
<feature type="region of interest" description="Disordered" evidence="1">
    <location>
        <begin position="1"/>
        <end position="38"/>
    </location>
</feature>